<feature type="region of interest" description="Disordered" evidence="1">
    <location>
        <begin position="412"/>
        <end position="510"/>
    </location>
</feature>
<feature type="compositionally biased region" description="Basic residues" evidence="1">
    <location>
        <begin position="100"/>
        <end position="112"/>
    </location>
</feature>
<reference evidence="2" key="1">
    <citation type="submission" date="2020-06" db="EMBL/GenBank/DDBJ databases">
        <authorList>
            <consortium name="Plant Systems Biology data submission"/>
        </authorList>
    </citation>
    <scope>NUCLEOTIDE SEQUENCE</scope>
    <source>
        <strain evidence="2">D6</strain>
    </source>
</reference>
<keyword evidence="3" id="KW-1185">Reference proteome</keyword>
<feature type="compositionally biased region" description="Polar residues" evidence="1">
    <location>
        <begin position="13"/>
        <end position="23"/>
    </location>
</feature>
<evidence type="ECO:0000256" key="1">
    <source>
        <dbReference type="SAM" id="MobiDB-lite"/>
    </source>
</evidence>
<feature type="compositionally biased region" description="Low complexity" evidence="1">
    <location>
        <begin position="145"/>
        <end position="173"/>
    </location>
</feature>
<feature type="compositionally biased region" description="Polar residues" evidence="1">
    <location>
        <begin position="174"/>
        <end position="197"/>
    </location>
</feature>
<feature type="compositionally biased region" description="Polar residues" evidence="1">
    <location>
        <begin position="66"/>
        <end position="80"/>
    </location>
</feature>
<evidence type="ECO:0008006" key="4">
    <source>
        <dbReference type="Google" id="ProtNLM"/>
    </source>
</evidence>
<protein>
    <recommendedName>
        <fullName evidence="4">RanBP2-type domain-containing protein</fullName>
    </recommendedName>
</protein>
<feature type="compositionally biased region" description="Basic and acidic residues" evidence="1">
    <location>
        <begin position="435"/>
        <end position="444"/>
    </location>
</feature>
<feature type="region of interest" description="Disordered" evidence="1">
    <location>
        <begin position="537"/>
        <end position="672"/>
    </location>
</feature>
<feature type="compositionally biased region" description="Acidic residues" evidence="1">
    <location>
        <begin position="740"/>
        <end position="751"/>
    </location>
</feature>
<feature type="compositionally biased region" description="Basic and acidic residues" evidence="1">
    <location>
        <begin position="226"/>
        <end position="284"/>
    </location>
</feature>
<feature type="region of interest" description="Disordered" evidence="1">
    <location>
        <begin position="1049"/>
        <end position="1201"/>
    </location>
</feature>
<organism evidence="2 3">
    <name type="scientific">Seminavis robusta</name>
    <dbReference type="NCBI Taxonomy" id="568900"/>
    <lineage>
        <taxon>Eukaryota</taxon>
        <taxon>Sar</taxon>
        <taxon>Stramenopiles</taxon>
        <taxon>Ochrophyta</taxon>
        <taxon>Bacillariophyta</taxon>
        <taxon>Bacillariophyceae</taxon>
        <taxon>Bacillariophycidae</taxon>
        <taxon>Naviculales</taxon>
        <taxon>Naviculaceae</taxon>
        <taxon>Seminavis</taxon>
    </lineage>
</organism>
<feature type="region of interest" description="Disordered" evidence="1">
    <location>
        <begin position="730"/>
        <end position="1028"/>
    </location>
</feature>
<sequence length="1302" mass="139587">MGPSEQDTDNKNGENLASNQQSEPAKDAKRANRRRHSTRKSSSGRDRSASPRRSLEEGLQDDTEGEQASTASGNPTTLSSVDEHERKKQRSKDNDSSQQRRSKSSRKHHSKKTGQEEGNDKSLGGMITAGQTATSDPTLDVSQPSRKSASSALDSSAMHSITSDTTGTTHTTTASNASKNHLLTQTTDLSSRKLQNNAEDRKTSSRRSGNTRGPNKVSSSSSSKRSSKETRRRTKEEGGKTNTEDGDTKPEEDAAKEPETPAKADNEEHQVEGNEARDGDKAGTDESPAAEAKANNPKTEEDTNRDSANTDFGHLPDFKVADFSFRDLAFGFDSGKNEFSEWDNDNSETQDATEKKTSDNTNDATGMDKKTSHDSAQPPKATDEGKPPEEGTWVCQNCQEEHDEAELQFCGMCGQDRPKTTPQSNKPMRKPSAAKRKDGGDNHLRRQGSRVSDASTGRSASTNGTAKRSVDSFRSSSARRVRRGDRATMTPRSRSRGKARRPTSVDRDSAAAEMLVIKCLDGDGGQISIDDLDQLNEQFSTFESPEPPATPSRAKKKTIGRSQSDVSRLAGQTPTSLAPQTPRSMMKKKGLVRRSQSFADAADGSATPMGTIAPVPPVPRKPAARQVIPRRAKSSTTEYLEQLQQQQNDSLTLPSQHGDDELKTQSAHSTGRPNFAALAARTSLMTTAIGRPSLAAAQVKSASQRLLGGLVKSQKTVENALSLARMSSFSKPKGDVLPLDSDDEDDGEEFASDSGGAAKGESNEGGMLRGFGSSGNVGLTKPPGQPQSCRNLMGGEIGGDALGVPTTPRRPQSSRNLMMGGGSDDVTKTPRRPQSSRNLMVGGGNDDVTKTPRRWPQSSRNLMMGGGNDDVTKTPRRRPQSSRNLMLGGGNDDVTKTPRRRPQSSRNLMLGGGNNDVTKTPRRRPQSSRNLMLGGGNDDMTKTPRRPQSSRNLMIGGAGDDAGVMATPRRSRASLGIRSRPAAPPGTADVGLKTPRRGRRGSIEMKPALLDESTTERNDPDGALDCGALDVDIDEDDYKDVAQSLGGVAPAARRTRERAALRPMPRRDGADGAKMEQGVGKTPMTARSRIRRATLATGSDVPAAPDLTAESKQPVVPATPKLSARRRIRRASLGHDQVDNCVLDGPQSAGAPPLAPASQGVSEAKPQDSGADAASGNAHVRQVRANARPGRAGRRGSIGTSNPMLKQAIAHMPQDLTHAVRGDLKQEWERQEQMDDMRKKAMGLQQRYASLNVGTETMLDSNFASGFNEDSSLAHESNIDYEESGVSLALDGDDSDVSDLSG</sequence>
<gene>
    <name evidence="2" type="ORF">SEMRO_202_G085370.1</name>
</gene>
<feature type="compositionally biased region" description="Basic and acidic residues" evidence="1">
    <location>
        <begin position="43"/>
        <end position="56"/>
    </location>
</feature>
<feature type="compositionally biased region" description="Basic and acidic residues" evidence="1">
    <location>
        <begin position="81"/>
        <end position="95"/>
    </location>
</feature>
<feature type="compositionally biased region" description="Polar residues" evidence="1">
    <location>
        <begin position="560"/>
        <end position="583"/>
    </location>
</feature>
<feature type="compositionally biased region" description="Polar residues" evidence="1">
    <location>
        <begin position="129"/>
        <end position="144"/>
    </location>
</feature>
<evidence type="ECO:0000313" key="2">
    <source>
        <dbReference type="EMBL" id="CAB9504602.1"/>
    </source>
</evidence>
<feature type="region of interest" description="Disordered" evidence="1">
    <location>
        <begin position="1"/>
        <end position="316"/>
    </location>
</feature>
<name>A0A9N8DK45_9STRA</name>
<dbReference type="Proteomes" id="UP001153069">
    <property type="component" value="Unassembled WGS sequence"/>
</dbReference>
<dbReference type="EMBL" id="CAICTM010000201">
    <property type="protein sequence ID" value="CAB9504602.1"/>
    <property type="molecule type" value="Genomic_DNA"/>
</dbReference>
<evidence type="ECO:0000313" key="3">
    <source>
        <dbReference type="Proteomes" id="UP001153069"/>
    </source>
</evidence>
<accession>A0A9N8DK45</accession>
<feature type="compositionally biased region" description="Polar residues" evidence="1">
    <location>
        <begin position="206"/>
        <end position="217"/>
    </location>
</feature>
<feature type="compositionally biased region" description="Basic residues" evidence="1">
    <location>
        <begin position="1123"/>
        <end position="1132"/>
    </location>
</feature>
<feature type="compositionally biased region" description="Polar residues" evidence="1">
    <location>
        <begin position="449"/>
        <end position="466"/>
    </location>
</feature>
<proteinExistence type="predicted"/>
<comment type="caution">
    <text evidence="2">The sequence shown here is derived from an EMBL/GenBank/DDBJ whole genome shotgun (WGS) entry which is preliminary data.</text>
</comment>
<feature type="region of interest" description="Disordered" evidence="1">
    <location>
        <begin position="333"/>
        <end position="397"/>
    </location>
</feature>
<feature type="compositionally biased region" description="Basic and acidic residues" evidence="1">
    <location>
        <begin position="1057"/>
        <end position="1074"/>
    </location>
</feature>